<feature type="transmembrane region" description="Helical" evidence="6">
    <location>
        <begin position="182"/>
        <end position="203"/>
    </location>
</feature>
<name>A0A422N7C2_9TRYP</name>
<feature type="compositionally biased region" description="Polar residues" evidence="5">
    <location>
        <begin position="78"/>
        <end position="92"/>
    </location>
</feature>
<feature type="region of interest" description="Disordered" evidence="5">
    <location>
        <begin position="70"/>
        <end position="95"/>
    </location>
</feature>
<dbReference type="Proteomes" id="UP000284403">
    <property type="component" value="Unassembled WGS sequence"/>
</dbReference>
<evidence type="ECO:0000256" key="4">
    <source>
        <dbReference type="ARBA" id="ARBA00023136"/>
    </source>
</evidence>
<dbReference type="AlphaFoldDB" id="A0A422N7C2"/>
<protein>
    <submittedName>
        <fullName evidence="7">Putative amino acid permease</fullName>
    </submittedName>
</protein>
<reference evidence="7 8" key="1">
    <citation type="journal article" date="2018" name="BMC Genomics">
        <title>Genomic comparison of Trypanosoma conorhini and Trypanosoma rangeli to Trypanosoma cruzi strains of high and low virulence.</title>
        <authorList>
            <person name="Bradwell K.R."/>
            <person name="Koparde V.N."/>
            <person name="Matveyev A.V."/>
            <person name="Serrano M.G."/>
            <person name="Alves J.M."/>
            <person name="Parikh H."/>
            <person name="Huang B."/>
            <person name="Lee V."/>
            <person name="Espinosa-Alvarez O."/>
            <person name="Ortiz P.A."/>
            <person name="Costa-Martins A.G."/>
            <person name="Teixeira M.M."/>
            <person name="Buck G.A."/>
        </authorList>
    </citation>
    <scope>NUCLEOTIDE SEQUENCE [LARGE SCALE GENOMIC DNA]</scope>
    <source>
        <strain evidence="7 8">025E</strain>
    </source>
</reference>
<accession>A0A422N7C2</accession>
<organism evidence="7 8">
    <name type="scientific">Trypanosoma conorhini</name>
    <dbReference type="NCBI Taxonomy" id="83891"/>
    <lineage>
        <taxon>Eukaryota</taxon>
        <taxon>Discoba</taxon>
        <taxon>Euglenozoa</taxon>
        <taxon>Kinetoplastea</taxon>
        <taxon>Metakinetoplastina</taxon>
        <taxon>Trypanosomatida</taxon>
        <taxon>Trypanosomatidae</taxon>
        <taxon>Trypanosoma</taxon>
    </lineage>
</organism>
<dbReference type="PANTHER" id="PTHR43243:SF11">
    <property type="entry name" value="AMINO ACID PERMEASE_ SLC12A DOMAIN-CONTAINING PROTEIN"/>
    <property type="match status" value="1"/>
</dbReference>
<dbReference type="EMBL" id="MKKU01000829">
    <property type="protein sequence ID" value="RNF01363.1"/>
    <property type="molecule type" value="Genomic_DNA"/>
</dbReference>
<keyword evidence="2 6" id="KW-0812">Transmembrane</keyword>
<keyword evidence="4 6" id="KW-0472">Membrane</keyword>
<gene>
    <name evidence="7" type="ORF">Tco025E_08593</name>
</gene>
<feature type="transmembrane region" description="Helical" evidence="6">
    <location>
        <begin position="290"/>
        <end position="309"/>
    </location>
</feature>
<dbReference type="Pfam" id="PF13520">
    <property type="entry name" value="AA_permease_2"/>
    <property type="match status" value="1"/>
</dbReference>
<feature type="transmembrane region" description="Helical" evidence="6">
    <location>
        <begin position="426"/>
        <end position="443"/>
    </location>
</feature>
<evidence type="ECO:0000256" key="2">
    <source>
        <dbReference type="ARBA" id="ARBA00022692"/>
    </source>
</evidence>
<feature type="transmembrane region" description="Helical" evidence="6">
    <location>
        <begin position="215"/>
        <end position="235"/>
    </location>
</feature>
<keyword evidence="3 6" id="KW-1133">Transmembrane helix</keyword>
<dbReference type="Gene3D" id="1.20.1740.10">
    <property type="entry name" value="Amino acid/polyamine transporter I"/>
    <property type="match status" value="1"/>
</dbReference>
<keyword evidence="8" id="KW-1185">Reference proteome</keyword>
<evidence type="ECO:0000256" key="3">
    <source>
        <dbReference type="ARBA" id="ARBA00022989"/>
    </source>
</evidence>
<comment type="caution">
    <text evidence="7">The sequence shown here is derived from an EMBL/GenBank/DDBJ whole genome shotgun (WGS) entry which is preliminary data.</text>
</comment>
<feature type="transmembrane region" description="Helical" evidence="6">
    <location>
        <begin position="511"/>
        <end position="528"/>
    </location>
</feature>
<evidence type="ECO:0000313" key="7">
    <source>
        <dbReference type="EMBL" id="RNF01363.1"/>
    </source>
</evidence>
<dbReference type="GeneID" id="40322204"/>
<feature type="transmembrane region" description="Helical" evidence="6">
    <location>
        <begin position="374"/>
        <end position="398"/>
    </location>
</feature>
<evidence type="ECO:0000313" key="8">
    <source>
        <dbReference type="Proteomes" id="UP000284403"/>
    </source>
</evidence>
<sequence length="715" mass="78284">MTDDQASIPLSFASARELTSGLQGFEVRQRPYQTATLRGGVLRHAWELAPRGAVFYLKRSFGEPREVPLLSLGRGTSDPPQGETSVDGSTNVAGDPLEVPGVTQPTLGQLRATAIAGNDITSSCLYTTGIVVSAAGRFSCFSSLLVSIVLYLFRGVYAEVFSALPMNGGTYNAMLNTIDKNWASLAAILSTLSYIATAVTSAASAGDYLAFQWSAIPSKWSSLGVLAFFAILTLLGMRESSYVATGVFIIHMATLFTILISSLVYVAKDHGQVLRNSWNSPSPVANPYDNWAGCIFFGYSSALLGVSGFETSSNYIEDQLPGVYPKTLRNMWLVVTLVNPALSILAIGVVPIEKLVQNSTFSLALLAQTTVGEWLKLVVVVDAALVLSGAVLTAYIGIQGLHRQLALDRVIPAFFLSVNRWRGTPHFIIIGFALISCSLRLLVNDMSTLGGVYAVAFLCVLMLLCLGSFFLKYRRGKLPRKPIISPILVLLALLLVVAGLAGSIVRAPQNALYFAIYFVVLLSIVVVTRMRVSLFRLLYDLVPGRYPRVKQRMSSIVASLRRFPVVYFAKQPEIDVLNKVIQYIIDNEDTHTVRVIHMLDASYSRDSSTVFMSTCPDEYVHNKEEEVKAGNNLALKNKAEQTAMQEMETCCAIIDQLYPKLTIELLFVLAPFTPRAVYEVSAELQVPRNFMFMGCPGDRFPHSLVQFGGLRVITY</sequence>
<feature type="transmembrane region" description="Helical" evidence="6">
    <location>
        <begin position="483"/>
        <end position="505"/>
    </location>
</feature>
<dbReference type="InterPro" id="IPR002293">
    <property type="entry name" value="AA/rel_permease1"/>
</dbReference>
<feature type="transmembrane region" description="Helical" evidence="6">
    <location>
        <begin position="449"/>
        <end position="471"/>
    </location>
</feature>
<dbReference type="GO" id="GO:0016020">
    <property type="term" value="C:membrane"/>
    <property type="evidence" value="ECO:0007669"/>
    <property type="project" value="UniProtKB-SubCell"/>
</dbReference>
<evidence type="ECO:0000256" key="1">
    <source>
        <dbReference type="ARBA" id="ARBA00004141"/>
    </source>
</evidence>
<feature type="transmembrane region" description="Helical" evidence="6">
    <location>
        <begin position="330"/>
        <end position="352"/>
    </location>
</feature>
<dbReference type="GO" id="GO:0015171">
    <property type="term" value="F:amino acid transmembrane transporter activity"/>
    <property type="evidence" value="ECO:0007669"/>
    <property type="project" value="TreeGrafter"/>
</dbReference>
<evidence type="ECO:0000256" key="5">
    <source>
        <dbReference type="SAM" id="MobiDB-lite"/>
    </source>
</evidence>
<dbReference type="OrthoDB" id="1718410at2759"/>
<feature type="transmembrane region" description="Helical" evidence="6">
    <location>
        <begin position="242"/>
        <end position="267"/>
    </location>
</feature>
<evidence type="ECO:0000256" key="6">
    <source>
        <dbReference type="SAM" id="Phobius"/>
    </source>
</evidence>
<proteinExistence type="predicted"/>
<dbReference type="PANTHER" id="PTHR43243">
    <property type="entry name" value="INNER MEMBRANE TRANSPORTER YGJI-RELATED"/>
    <property type="match status" value="1"/>
</dbReference>
<dbReference type="RefSeq" id="XP_029224436.1">
    <property type="nucleotide sequence ID" value="XM_029375438.1"/>
</dbReference>
<comment type="subcellular location">
    <subcellularLocation>
        <location evidence="1">Membrane</location>
        <topology evidence="1">Multi-pass membrane protein</topology>
    </subcellularLocation>
</comment>